<dbReference type="STRING" id="180498.A0A067JYU4"/>
<sequence>MKPLFDTTITNIKLATHGRLEAMNAVLISSIAASTFNAQLEAWEPLVEPFDGIFKFETYETNEHPPLRLAKKVRIAATSILNVNASAASIETFVGTIVSWRKQLELDQKAIKLNEETSGHHKHEVDPTYSALDEDDFQTVTIENELGCNIYLKRVEDDMTEVEELYHGGCASVWIPPPRFSDRLKFADESREPRCYVVVKILEAKGLPIIDDGNGHNFFCALRLVIGSKGTDQQKSFPQSARTKCVRPVLPTIKQVNYGYAKWNELFIFEIPQKGMAKLEVEVTNLAAKAGKGEVVGALSLPVGHGTVMLKKLASARMLHQPSSVQNTVSYPLRRRVQQDNVQDLNDCGYLSVSTTYFERNMVSNFHGDKETEYSTHRDIGFWIRLSPDSAWEGIRSVLPLSVVPKSLENDFIAMEVVMKNGKKHVIFRGLATVVNDSDITLDISIYHASLASSSGRSNIKIVIEEVFENQCYHPISGWGNKWSGLRSNDLGRWSTRDFSYTSNDFFEPSLPSGWQWTSAWIIDKSAPVDDDGWAYGPDFHSLKWPPTPKSGIKSAPDIVRRRRWIRRRQQLIGHGLSSMHGNLISISPGSSAVLPWRSTSKDSDQCLQVRPHVDHSQSAYSWGRSVTFGSGYAFGKEQAFIEQGLVSRQNASKLGNKMPNAFKLNQLEKKDALFCCSSGIGSKQFWLSIGADASILHTELNAPVYDWRISINSPLKLENQLPCSAEFTIWEKTDDDGCVERQHGIIPSRKGVHIYSADIHKPIYLTLLVQGDWLLEKDRILVLDLTSSDHISSFWMVQQRSKRRVRVSIERDMGGTISAPKIIRFFVPYWIVNDSSLPLAYRMVEVEPLDNADRSVKPAKTASKNATNSMERRLSVAKRNLQVLEVIEDTSPLPSMLSPQDSAGRSGIMLFPSQKDTYMSSRVGLAVAIRHSELYSPGISLLELEKKERVDVKAFSSDGSYYELSVVLKTSERTKVVHFQPHTLFVNRVGFSVCLQQCDSQLLEWIHPTDPPKSFGWQSSSQVELLKLRVEGYNWSTPFSVCSEGMMHVSLKKDTGGDQMQLRIQVRSGTKSSRYEVIFRPNSSSSPYRIENRSMFLPIRFQQVDGVSDSWNLLLPNAAASFLWEDLGRRRLLELFVDGTDSSKSLIYNIDEISDNLPIHMGGGPARALRVTIVKEDKLNVVKISDWMPENESISLVSSGAPVRLSQLGGNETQQQQFLSATDCEFHVVLELAELGISVIDHTPEEILYLSVQNVLLAYSTGLGSGFSRFKLRMHGIQVDNQLPLTPMPVLLRPQKVGDEADYILKFSMTLQSNGSLDLCVYPYIGFSGPDTSAFLINIHEPIIWRLHEMIQQVNLNRLYDTQTTAVSVDPIIQIGVLNISEVRFKVSMAMSPGQRPRGVLGFWSSLMTALGNTENMPVRINQRFHENICMRQSAMISIAISNIKKDVLGQPLQLLSGVDILGNASSALGHMSKGVAALSMDKKFIQSRQRQENKGVEDLGDVIREGGGALAKGLFRGVTGILTKPLEGAKTSGVEGFVQGVGKGIIGAAAQPVSGVLDLLSKTTEGANAFRMKIASAITSEEQLLRRRLPRVIGGDNLLRPYNEYKAQGQVILQLAESGSFFSQVDLFKVRGKFALSDAYEDHFMLPKGKVVVVTHRRIILLQQPSNIIGQRKFSPARDPCSVLWDVLWNDLVTMELTHGKKDHPKAPASRLILYLRSRPAEGKEHARKIKCNRETDQALEVYCSIERALNTYGKNLSKEMLKNRVMKPYTPGAEAANVEVMPKEGPYSWSPQQMPPLLPMNSAFGSSPN</sequence>
<keyword evidence="6" id="KW-1185">Reference proteome</keyword>
<dbReference type="InterPro" id="IPR056748">
    <property type="entry name" value="VPS13-like_C"/>
</dbReference>
<dbReference type="InterPro" id="IPR026847">
    <property type="entry name" value="VPS13"/>
</dbReference>
<dbReference type="InterPro" id="IPR035892">
    <property type="entry name" value="C2_domain_sf"/>
</dbReference>
<evidence type="ECO:0000256" key="1">
    <source>
        <dbReference type="ARBA" id="ARBA00006545"/>
    </source>
</evidence>
<dbReference type="PANTHER" id="PTHR16166">
    <property type="entry name" value="VACUOLAR PROTEIN SORTING-ASSOCIATED PROTEIN VPS13"/>
    <property type="match status" value="1"/>
</dbReference>
<dbReference type="Pfam" id="PF25037">
    <property type="entry name" value="VPS13_C"/>
    <property type="match status" value="1"/>
</dbReference>
<dbReference type="Proteomes" id="UP000027138">
    <property type="component" value="Unassembled WGS sequence"/>
</dbReference>
<evidence type="ECO:0000313" key="5">
    <source>
        <dbReference type="EMBL" id="KDP27978.1"/>
    </source>
</evidence>
<proteinExistence type="inferred from homology"/>
<evidence type="ECO:0000259" key="3">
    <source>
        <dbReference type="Pfam" id="PF25036"/>
    </source>
</evidence>
<reference evidence="5 6" key="1">
    <citation type="journal article" date="2014" name="PLoS ONE">
        <title>Global Analysis of Gene Expression Profiles in Physic Nut (Jatropha curcas L.) Seedlings Exposed to Salt Stress.</title>
        <authorList>
            <person name="Zhang L."/>
            <person name="Zhang C."/>
            <person name="Wu P."/>
            <person name="Chen Y."/>
            <person name="Li M."/>
            <person name="Jiang H."/>
            <person name="Wu G."/>
        </authorList>
    </citation>
    <scope>NUCLEOTIDE SEQUENCE [LARGE SCALE GENOMIC DNA]</scope>
    <source>
        <strain evidence="6">cv. GZQX0401</strain>
        <tissue evidence="5">Young leaves</tissue>
    </source>
</reference>
<dbReference type="EMBL" id="KK914794">
    <property type="protein sequence ID" value="KDP27978.1"/>
    <property type="molecule type" value="Genomic_DNA"/>
</dbReference>
<organism evidence="5 6">
    <name type="scientific">Jatropha curcas</name>
    <name type="common">Barbados nut</name>
    <dbReference type="NCBI Taxonomy" id="180498"/>
    <lineage>
        <taxon>Eukaryota</taxon>
        <taxon>Viridiplantae</taxon>
        <taxon>Streptophyta</taxon>
        <taxon>Embryophyta</taxon>
        <taxon>Tracheophyta</taxon>
        <taxon>Spermatophyta</taxon>
        <taxon>Magnoliopsida</taxon>
        <taxon>eudicotyledons</taxon>
        <taxon>Gunneridae</taxon>
        <taxon>Pentapetalae</taxon>
        <taxon>rosids</taxon>
        <taxon>fabids</taxon>
        <taxon>Malpighiales</taxon>
        <taxon>Euphorbiaceae</taxon>
        <taxon>Crotonoideae</taxon>
        <taxon>Jatropheae</taxon>
        <taxon>Jatropha</taxon>
    </lineage>
</organism>
<dbReference type="GO" id="GO:0006623">
    <property type="term" value="P:protein targeting to vacuole"/>
    <property type="evidence" value="ECO:0007669"/>
    <property type="project" value="TreeGrafter"/>
</dbReference>
<evidence type="ECO:0000313" key="6">
    <source>
        <dbReference type="Proteomes" id="UP000027138"/>
    </source>
</evidence>
<gene>
    <name evidence="5" type="ORF">JCGZ_19058</name>
</gene>
<feature type="region of interest" description="Disordered" evidence="2">
    <location>
        <begin position="1790"/>
        <end position="1812"/>
    </location>
</feature>
<evidence type="ECO:0000259" key="4">
    <source>
        <dbReference type="Pfam" id="PF25037"/>
    </source>
</evidence>
<dbReference type="CDD" id="cd00030">
    <property type="entry name" value="C2"/>
    <property type="match status" value="1"/>
</dbReference>
<dbReference type="InterPro" id="IPR009543">
    <property type="entry name" value="VPS13_VAB"/>
</dbReference>
<evidence type="ECO:0000256" key="2">
    <source>
        <dbReference type="SAM" id="MobiDB-lite"/>
    </source>
</evidence>
<dbReference type="Pfam" id="PF25036">
    <property type="entry name" value="VPS13_VAB"/>
    <property type="match status" value="1"/>
</dbReference>
<dbReference type="SUPFAM" id="SSF49562">
    <property type="entry name" value="C2 domain (Calcium/lipid-binding domain, CaLB)"/>
    <property type="match status" value="1"/>
</dbReference>
<dbReference type="Gene3D" id="2.60.40.150">
    <property type="entry name" value="C2 domain"/>
    <property type="match status" value="1"/>
</dbReference>
<accession>A0A067JYU4</accession>
<protein>
    <submittedName>
        <fullName evidence="5">Uncharacterized protein</fullName>
    </submittedName>
</protein>
<feature type="domain" description="Intermembrane lipid transfer protein VPS13-like C-terminal" evidence="4">
    <location>
        <begin position="1590"/>
        <end position="1701"/>
    </location>
</feature>
<dbReference type="OrthoDB" id="428159at2759"/>
<name>A0A067JYU4_JATCU</name>
<feature type="domain" description="Vacuolar protein sorting-associated protein 13 VPS13 adaptor binding" evidence="3">
    <location>
        <begin position="672"/>
        <end position="1106"/>
    </location>
</feature>
<comment type="similarity">
    <text evidence="1">Belongs to the VPS13 family.</text>
</comment>
<dbReference type="GO" id="GO:0045053">
    <property type="term" value="P:protein retention in Golgi apparatus"/>
    <property type="evidence" value="ECO:0007669"/>
    <property type="project" value="TreeGrafter"/>
</dbReference>
<dbReference type="PANTHER" id="PTHR16166:SF93">
    <property type="entry name" value="INTERMEMBRANE LIPID TRANSFER PROTEIN VPS13"/>
    <property type="match status" value="1"/>
</dbReference>